<dbReference type="InterPro" id="IPR036052">
    <property type="entry name" value="TrpB-like_PALP_sf"/>
</dbReference>
<protein>
    <recommendedName>
        <fullName evidence="7 12">L-threonine dehydratase catabolic TdcB</fullName>
        <ecNumber evidence="6 12">4.3.1.19</ecNumber>
    </recommendedName>
    <alternativeName>
        <fullName evidence="12">Threonine deaminase</fullName>
    </alternativeName>
</protein>
<accession>A0ABN0ZHJ4</accession>
<dbReference type="Pfam" id="PF00291">
    <property type="entry name" value="PALP"/>
    <property type="match status" value="1"/>
</dbReference>
<dbReference type="PANTHER" id="PTHR48078:SF6">
    <property type="entry name" value="L-THREONINE DEHYDRATASE CATABOLIC TDCB"/>
    <property type="match status" value="1"/>
</dbReference>
<comment type="subunit">
    <text evidence="5 12">In the native structure, TdcB is in a dimeric form, whereas in the TdcB-AMP complex, it exists in a tetrameric form (dimer of dimers).</text>
</comment>
<name>A0ABN0ZHJ4_9BACI</name>
<sequence length="346" mass="37399">MKQSACDNNDTKNKERESVGNYVLSDVADAAMDRLATVVHRTPIMRSETTNKLVGKHVYFKMENQQKTGAFKFRGASFKLTQLSNEQLKKGVIAASAGNHAQGVANAASKLNVRATIFMPEKTPVAKINATRAYGADVVLTGESFQEAYEASLKRQMQTGAEYIHPFDDYDVMAGQGTIATEMLQQEDRIDTILVPVGGGGLISGIATAAKQKNPHIKVIGVQAAGASAMYTSYCHRQVARLDKVSTIAEGIAVKKPGERTLPLIRRYVDDIMTVSDEEIAAATVYMLERNKTLLEGAGATPLAALFAHNSKIKSDHCGMVMSGGNMDISTLPMIQQLASKHHHSA</sequence>
<dbReference type="NCBIfam" id="TIGR01127">
    <property type="entry name" value="ilvA_1Cterm"/>
    <property type="match status" value="1"/>
</dbReference>
<evidence type="ECO:0000256" key="4">
    <source>
        <dbReference type="ARBA" id="ARBA00010869"/>
    </source>
</evidence>
<evidence type="ECO:0000256" key="8">
    <source>
        <dbReference type="ARBA" id="ARBA00022533"/>
    </source>
</evidence>
<dbReference type="EMBL" id="BAAADM010000055">
    <property type="protein sequence ID" value="GAA0447201.1"/>
    <property type="molecule type" value="Genomic_DNA"/>
</dbReference>
<dbReference type="InterPro" id="IPR001926">
    <property type="entry name" value="TrpB-like_PALP"/>
</dbReference>
<dbReference type="InterPro" id="IPR000634">
    <property type="entry name" value="Ser/Thr_deHydtase_PyrdxlP-BS"/>
</dbReference>
<keyword evidence="9 12" id="KW-0663">Pyridoxal phosphate</keyword>
<dbReference type="InterPro" id="IPR050147">
    <property type="entry name" value="Ser/Thr_Dehydratase"/>
</dbReference>
<evidence type="ECO:0000259" key="13">
    <source>
        <dbReference type="Pfam" id="PF00291"/>
    </source>
</evidence>
<evidence type="ECO:0000256" key="2">
    <source>
        <dbReference type="ARBA" id="ARBA00001933"/>
    </source>
</evidence>
<evidence type="ECO:0000256" key="5">
    <source>
        <dbReference type="ARBA" id="ARBA00011447"/>
    </source>
</evidence>
<keyword evidence="8" id="KW-0021">Allosteric enzyme</keyword>
<evidence type="ECO:0000313" key="14">
    <source>
        <dbReference type="EMBL" id="GAA0447201.1"/>
    </source>
</evidence>
<evidence type="ECO:0000313" key="15">
    <source>
        <dbReference type="Proteomes" id="UP001501459"/>
    </source>
</evidence>
<dbReference type="Gene3D" id="3.40.50.1100">
    <property type="match status" value="2"/>
</dbReference>
<comment type="similarity">
    <text evidence="4 12">Belongs to the serine/threonine dehydratase family.</text>
</comment>
<evidence type="ECO:0000256" key="3">
    <source>
        <dbReference type="ARBA" id="ARBA00004958"/>
    </source>
</evidence>
<evidence type="ECO:0000256" key="6">
    <source>
        <dbReference type="ARBA" id="ARBA00012096"/>
    </source>
</evidence>
<comment type="catalytic activity">
    <reaction evidence="1 12">
        <text>L-threonine = 2-oxobutanoate + NH4(+)</text>
        <dbReference type="Rhea" id="RHEA:22108"/>
        <dbReference type="ChEBI" id="CHEBI:16763"/>
        <dbReference type="ChEBI" id="CHEBI:28938"/>
        <dbReference type="ChEBI" id="CHEBI:57926"/>
        <dbReference type="EC" id="4.3.1.19"/>
    </reaction>
</comment>
<dbReference type="EC" id="4.3.1.19" evidence="6 12"/>
<evidence type="ECO:0000256" key="12">
    <source>
        <dbReference type="RuleBase" id="RU363083"/>
    </source>
</evidence>
<comment type="function">
    <text evidence="11 12">Catalyzes the anaerobic formation of alpha-ketobutyrate and ammonia from threonine in a two-step reaction. The first step involved a dehydration of threonine and a production of enamine intermediates (aminocrotonate), which tautomerizes to its imine form (iminobutyrate). Both intermediates are unstable and short-lived. The second step is the nonenzymatic hydrolysis of the enamine/imine intermediates to form 2-ketobutyrate and free ammonia. In the low water environment of the cell, the second step is accelerated by RidA.</text>
</comment>
<comment type="cofactor">
    <cofactor evidence="2 12">
        <name>pyridoxal 5'-phosphate</name>
        <dbReference type="ChEBI" id="CHEBI:597326"/>
    </cofactor>
</comment>
<dbReference type="SUPFAM" id="SSF53686">
    <property type="entry name" value="Tryptophan synthase beta subunit-like PLP-dependent enzymes"/>
    <property type="match status" value="1"/>
</dbReference>
<comment type="caution">
    <text evidence="14">The sequence shown here is derived from an EMBL/GenBank/DDBJ whole genome shotgun (WGS) entry which is preliminary data.</text>
</comment>
<evidence type="ECO:0000256" key="7">
    <source>
        <dbReference type="ARBA" id="ARBA00022248"/>
    </source>
</evidence>
<proteinExistence type="inferred from homology"/>
<reference evidence="14 15" key="1">
    <citation type="journal article" date="2019" name="Int. J. Syst. Evol. Microbiol.">
        <title>The Global Catalogue of Microorganisms (GCM) 10K type strain sequencing project: providing services to taxonomists for standard genome sequencing and annotation.</title>
        <authorList>
            <consortium name="The Broad Institute Genomics Platform"/>
            <consortium name="The Broad Institute Genome Sequencing Center for Infectious Disease"/>
            <person name="Wu L."/>
            <person name="Ma J."/>
        </authorList>
    </citation>
    <scope>NUCLEOTIDE SEQUENCE [LARGE SCALE GENOMIC DNA]</scope>
    <source>
        <strain evidence="14 15">JCM 12149</strain>
    </source>
</reference>
<comment type="pathway">
    <text evidence="3 12">Amino-acid degradation; L-threonine degradation via propanoate pathway; propanoate from L-threonine: step 1/4.</text>
</comment>
<evidence type="ECO:0000256" key="9">
    <source>
        <dbReference type="ARBA" id="ARBA00022898"/>
    </source>
</evidence>
<dbReference type="Proteomes" id="UP001501459">
    <property type="component" value="Unassembled WGS sequence"/>
</dbReference>
<feature type="domain" description="Tryptophan synthase beta chain-like PALP" evidence="13">
    <location>
        <begin position="38"/>
        <end position="324"/>
    </location>
</feature>
<organism evidence="14 15">
    <name type="scientific">Lentibacillus halophilus</name>
    <dbReference type="NCBI Taxonomy" id="295065"/>
    <lineage>
        <taxon>Bacteria</taxon>
        <taxon>Bacillati</taxon>
        <taxon>Bacillota</taxon>
        <taxon>Bacilli</taxon>
        <taxon>Bacillales</taxon>
        <taxon>Bacillaceae</taxon>
        <taxon>Lentibacillus</taxon>
    </lineage>
</organism>
<evidence type="ECO:0000256" key="10">
    <source>
        <dbReference type="ARBA" id="ARBA00023239"/>
    </source>
</evidence>
<dbReference type="CDD" id="cd01562">
    <property type="entry name" value="Thr-dehyd"/>
    <property type="match status" value="1"/>
</dbReference>
<dbReference type="PANTHER" id="PTHR48078">
    <property type="entry name" value="THREONINE DEHYDRATASE, MITOCHONDRIAL-RELATED"/>
    <property type="match status" value="1"/>
</dbReference>
<keyword evidence="15" id="KW-1185">Reference proteome</keyword>
<keyword evidence="12" id="KW-0547">Nucleotide-binding</keyword>
<keyword evidence="10 12" id="KW-0456">Lyase</keyword>
<evidence type="ECO:0000256" key="11">
    <source>
        <dbReference type="ARBA" id="ARBA00025527"/>
    </source>
</evidence>
<dbReference type="PROSITE" id="PS00165">
    <property type="entry name" value="DEHYDRATASE_SER_THR"/>
    <property type="match status" value="1"/>
</dbReference>
<gene>
    <name evidence="14" type="primary">ilvA</name>
    <name evidence="14" type="ORF">GCM10008983_26470</name>
</gene>
<evidence type="ECO:0000256" key="1">
    <source>
        <dbReference type="ARBA" id="ARBA00001274"/>
    </source>
</evidence>
<dbReference type="InterPro" id="IPR005789">
    <property type="entry name" value="Thr_deHydtase_catblc"/>
</dbReference>